<dbReference type="PROSITE" id="PS50888">
    <property type="entry name" value="BHLH"/>
    <property type="match status" value="1"/>
</dbReference>
<gene>
    <name evidence="8" type="primary">RvY_10104-1</name>
    <name evidence="8" type="synonym">RvY_10104.1</name>
    <name evidence="8" type="ORF">RvY_10104</name>
</gene>
<feature type="domain" description="BHLH" evidence="7">
    <location>
        <begin position="20"/>
        <end position="72"/>
    </location>
</feature>
<evidence type="ECO:0000313" key="9">
    <source>
        <dbReference type="Proteomes" id="UP000186922"/>
    </source>
</evidence>
<evidence type="ECO:0000259" key="7">
    <source>
        <dbReference type="PROSITE" id="PS50888"/>
    </source>
</evidence>
<feature type="region of interest" description="Disordered" evidence="6">
    <location>
        <begin position="1"/>
        <end position="32"/>
    </location>
</feature>
<keyword evidence="4" id="KW-0804">Transcription</keyword>
<evidence type="ECO:0000313" key="8">
    <source>
        <dbReference type="EMBL" id="GAU99051.1"/>
    </source>
</evidence>
<dbReference type="Gene3D" id="4.10.280.10">
    <property type="entry name" value="Helix-loop-helix DNA-binding domain"/>
    <property type="match status" value="1"/>
</dbReference>
<keyword evidence="5" id="KW-0539">Nucleus</keyword>
<dbReference type="InterPro" id="IPR026052">
    <property type="entry name" value="DNA-bd_prot-inh"/>
</dbReference>
<comment type="caution">
    <text evidence="8">The sequence shown here is derived from an EMBL/GenBank/DDBJ whole genome shotgun (WGS) entry which is preliminary data.</text>
</comment>
<dbReference type="SUPFAM" id="SSF47459">
    <property type="entry name" value="HLH, helix-loop-helix DNA-binding domain"/>
    <property type="match status" value="1"/>
</dbReference>
<dbReference type="Proteomes" id="UP000186922">
    <property type="component" value="Unassembled WGS sequence"/>
</dbReference>
<evidence type="ECO:0000256" key="4">
    <source>
        <dbReference type="ARBA" id="ARBA00023163"/>
    </source>
</evidence>
<dbReference type="GO" id="GO:0000122">
    <property type="term" value="P:negative regulation of transcription by RNA polymerase II"/>
    <property type="evidence" value="ECO:0007669"/>
    <property type="project" value="InterPro"/>
</dbReference>
<feature type="compositionally biased region" description="Polar residues" evidence="6">
    <location>
        <begin position="1"/>
        <end position="31"/>
    </location>
</feature>
<organism evidence="8 9">
    <name type="scientific">Ramazzottius varieornatus</name>
    <name type="common">Water bear</name>
    <name type="synonym">Tardigrade</name>
    <dbReference type="NCBI Taxonomy" id="947166"/>
    <lineage>
        <taxon>Eukaryota</taxon>
        <taxon>Metazoa</taxon>
        <taxon>Ecdysozoa</taxon>
        <taxon>Tardigrada</taxon>
        <taxon>Eutardigrada</taxon>
        <taxon>Parachela</taxon>
        <taxon>Hypsibioidea</taxon>
        <taxon>Ramazzottiidae</taxon>
        <taxon>Ramazzottius</taxon>
    </lineage>
</organism>
<comment type="subcellular location">
    <subcellularLocation>
        <location evidence="1">Nucleus</location>
    </subcellularLocation>
</comment>
<evidence type="ECO:0000256" key="2">
    <source>
        <dbReference type="ARBA" id="ARBA00022491"/>
    </source>
</evidence>
<keyword evidence="9" id="KW-1185">Reference proteome</keyword>
<dbReference type="GO" id="GO:0032922">
    <property type="term" value="P:circadian regulation of gene expression"/>
    <property type="evidence" value="ECO:0007669"/>
    <property type="project" value="TreeGrafter"/>
</dbReference>
<dbReference type="PANTHER" id="PTHR11723:SF17">
    <property type="entry name" value="PROTEIN EXTRA-MACROCHAETAE"/>
    <property type="match status" value="1"/>
</dbReference>
<evidence type="ECO:0000256" key="3">
    <source>
        <dbReference type="ARBA" id="ARBA00023015"/>
    </source>
</evidence>
<dbReference type="EMBL" id="BDGG01000005">
    <property type="protein sequence ID" value="GAU99051.1"/>
    <property type="molecule type" value="Genomic_DNA"/>
</dbReference>
<evidence type="ECO:0000256" key="1">
    <source>
        <dbReference type="ARBA" id="ARBA00004123"/>
    </source>
</evidence>
<evidence type="ECO:0000256" key="5">
    <source>
        <dbReference type="ARBA" id="ARBA00023242"/>
    </source>
</evidence>
<dbReference type="AlphaFoldDB" id="A0A1D1VBM8"/>
<evidence type="ECO:0000256" key="6">
    <source>
        <dbReference type="SAM" id="MobiDB-lite"/>
    </source>
</evidence>
<dbReference type="GO" id="GO:0005634">
    <property type="term" value="C:nucleus"/>
    <property type="evidence" value="ECO:0007669"/>
    <property type="project" value="UniProtKB-SubCell"/>
</dbReference>
<dbReference type="GO" id="GO:0030154">
    <property type="term" value="P:cell differentiation"/>
    <property type="evidence" value="ECO:0007669"/>
    <property type="project" value="TreeGrafter"/>
</dbReference>
<name>A0A1D1VBM8_RAMVA</name>
<protein>
    <recommendedName>
        <fullName evidence="7">BHLH domain-containing protein</fullName>
    </recommendedName>
</protein>
<accession>A0A1D1VBM8</accession>
<dbReference type="PANTHER" id="PTHR11723">
    <property type="entry name" value="DNA-BINDING PROTEIN INHIBITOR"/>
    <property type="match status" value="1"/>
</dbReference>
<dbReference type="InterPro" id="IPR036638">
    <property type="entry name" value="HLH_DNA-bd_sf"/>
</dbReference>
<sequence length="108" mass="12409">MHPFSQRQIPTMASVASSRVQKSSRRNAATKSNEDVELLFRRLVQMVPSLPKDRKLSRLEILQAVIDYIQELEQRLESHPESENLSLGLSRLKLSLNQARHVPQHNAQ</sequence>
<reference evidence="8 9" key="1">
    <citation type="journal article" date="2016" name="Nat. Commun.">
        <title>Extremotolerant tardigrade genome and improved radiotolerance of human cultured cells by tardigrade-unique protein.</title>
        <authorList>
            <person name="Hashimoto T."/>
            <person name="Horikawa D.D."/>
            <person name="Saito Y."/>
            <person name="Kuwahara H."/>
            <person name="Kozuka-Hata H."/>
            <person name="Shin-I T."/>
            <person name="Minakuchi Y."/>
            <person name="Ohishi K."/>
            <person name="Motoyama A."/>
            <person name="Aizu T."/>
            <person name="Enomoto A."/>
            <person name="Kondo K."/>
            <person name="Tanaka S."/>
            <person name="Hara Y."/>
            <person name="Koshikawa S."/>
            <person name="Sagara H."/>
            <person name="Miura T."/>
            <person name="Yokobori S."/>
            <person name="Miyagawa K."/>
            <person name="Suzuki Y."/>
            <person name="Kubo T."/>
            <person name="Oyama M."/>
            <person name="Kohara Y."/>
            <person name="Fujiyama A."/>
            <person name="Arakawa K."/>
            <person name="Katayama T."/>
            <person name="Toyoda A."/>
            <person name="Kunieda T."/>
        </authorList>
    </citation>
    <scope>NUCLEOTIDE SEQUENCE [LARGE SCALE GENOMIC DNA]</scope>
    <source>
        <strain evidence="8 9">YOKOZUNA-1</strain>
    </source>
</reference>
<dbReference type="Pfam" id="PF00010">
    <property type="entry name" value="HLH"/>
    <property type="match status" value="1"/>
</dbReference>
<dbReference type="GO" id="GO:0005737">
    <property type="term" value="C:cytoplasm"/>
    <property type="evidence" value="ECO:0007669"/>
    <property type="project" value="InterPro"/>
</dbReference>
<dbReference type="SMART" id="SM00353">
    <property type="entry name" value="HLH"/>
    <property type="match status" value="1"/>
</dbReference>
<dbReference type="GO" id="GO:0046983">
    <property type="term" value="F:protein dimerization activity"/>
    <property type="evidence" value="ECO:0007669"/>
    <property type="project" value="InterPro"/>
</dbReference>
<keyword evidence="2" id="KW-0678">Repressor</keyword>
<dbReference type="OrthoDB" id="10047910at2759"/>
<dbReference type="InterPro" id="IPR011598">
    <property type="entry name" value="bHLH_dom"/>
</dbReference>
<dbReference type="STRING" id="947166.A0A1D1VBM8"/>
<keyword evidence="3" id="KW-0805">Transcription regulation</keyword>
<proteinExistence type="predicted"/>